<dbReference type="EMBL" id="JAAKFY010000004">
    <property type="protein sequence ID" value="KAF3858910.1"/>
    <property type="molecule type" value="Genomic_DNA"/>
</dbReference>
<dbReference type="Gene3D" id="3.30.250.20">
    <property type="entry name" value="L1 transposable element, C-terminal domain"/>
    <property type="match status" value="1"/>
</dbReference>
<dbReference type="InterPro" id="IPR004244">
    <property type="entry name" value="Transposase_22"/>
</dbReference>
<dbReference type="EMBL" id="JAAKFY010000004">
    <property type="protein sequence ID" value="KAF3858912.1"/>
    <property type="molecule type" value="Genomic_DNA"/>
</dbReference>
<sequence length="256" mass="28883">MASKTGNHGKKDVSAATASLTVEAISLLLDQHREALAADYKTSFSTLETTFDQVRSTVDDHGQRLSSLELISDDLSQRINELEDVCSSLRDNNSKLTAKVNELEAGRPTEFFSTLLFEVFGKEMLPTPPELDRAHRSLAAKPAPGQKPRPVILHLHCYQTKDLIIHEARHRGKLDYHGQQIRIVEDYSPEVMSQRAEYRDVMSELYKQGLKPSLLFPARLRITLSNGDKKWLRSAGEARKYIDDLPVGQNNSLNVW</sequence>
<name>A0A7J5ZAS9_DISMA</name>
<evidence type="ECO:0000256" key="1">
    <source>
        <dbReference type="SAM" id="Coils"/>
    </source>
</evidence>
<comment type="caution">
    <text evidence="3">The sequence shown here is derived from an EMBL/GenBank/DDBJ whole genome shotgun (WGS) entry which is preliminary data.</text>
</comment>
<evidence type="ECO:0008006" key="5">
    <source>
        <dbReference type="Google" id="ProtNLM"/>
    </source>
</evidence>
<gene>
    <name evidence="2" type="ORF">F7725_012111</name>
    <name evidence="3" type="ORF">F7725_012113</name>
</gene>
<evidence type="ECO:0000313" key="2">
    <source>
        <dbReference type="EMBL" id="KAF3858910.1"/>
    </source>
</evidence>
<evidence type="ECO:0000313" key="4">
    <source>
        <dbReference type="Proteomes" id="UP000518266"/>
    </source>
</evidence>
<keyword evidence="1" id="KW-0175">Coiled coil</keyword>
<dbReference type="AlphaFoldDB" id="A0A7J5ZAS9"/>
<reference evidence="3 4" key="1">
    <citation type="submission" date="2020-03" db="EMBL/GenBank/DDBJ databases">
        <title>Dissostichus mawsoni Genome sequencing and assembly.</title>
        <authorList>
            <person name="Park H."/>
        </authorList>
    </citation>
    <scope>NUCLEOTIDE SEQUENCE [LARGE SCALE GENOMIC DNA]</scope>
    <source>
        <strain evidence="3">DM0001</strain>
        <tissue evidence="3">Muscle</tissue>
    </source>
</reference>
<protein>
    <recommendedName>
        <fullName evidence="5">Transposase element L1Md-A101/L1Md-A102/L1Md-A2</fullName>
    </recommendedName>
</protein>
<organism evidence="3 4">
    <name type="scientific">Dissostichus mawsoni</name>
    <name type="common">Antarctic cod</name>
    <dbReference type="NCBI Taxonomy" id="36200"/>
    <lineage>
        <taxon>Eukaryota</taxon>
        <taxon>Metazoa</taxon>
        <taxon>Chordata</taxon>
        <taxon>Craniata</taxon>
        <taxon>Vertebrata</taxon>
        <taxon>Euteleostomi</taxon>
        <taxon>Actinopterygii</taxon>
        <taxon>Neopterygii</taxon>
        <taxon>Teleostei</taxon>
        <taxon>Neoteleostei</taxon>
        <taxon>Acanthomorphata</taxon>
        <taxon>Eupercaria</taxon>
        <taxon>Perciformes</taxon>
        <taxon>Notothenioidei</taxon>
        <taxon>Nototheniidae</taxon>
        <taxon>Dissostichus</taxon>
    </lineage>
</organism>
<dbReference type="InterPro" id="IPR042566">
    <property type="entry name" value="L1_C"/>
</dbReference>
<evidence type="ECO:0000313" key="3">
    <source>
        <dbReference type="EMBL" id="KAF3858912.1"/>
    </source>
</evidence>
<accession>A0A7J5ZAS9</accession>
<keyword evidence="4" id="KW-1185">Reference proteome</keyword>
<dbReference type="Gene3D" id="1.20.5.340">
    <property type="match status" value="1"/>
</dbReference>
<dbReference type="OrthoDB" id="10059413at2759"/>
<proteinExistence type="predicted"/>
<dbReference type="Proteomes" id="UP000518266">
    <property type="component" value="Unassembled WGS sequence"/>
</dbReference>
<dbReference type="PANTHER" id="PTHR11505">
    <property type="entry name" value="L1 TRANSPOSABLE ELEMENT-RELATED"/>
    <property type="match status" value="1"/>
</dbReference>
<feature type="coiled-coil region" evidence="1">
    <location>
        <begin position="65"/>
        <end position="106"/>
    </location>
</feature>